<dbReference type="InterPro" id="IPR042259">
    <property type="entry name" value="Raco-like_middle_sf"/>
</dbReference>
<evidence type="ECO:0000259" key="2">
    <source>
        <dbReference type="Pfam" id="PF17650"/>
    </source>
</evidence>
<dbReference type="PANTHER" id="PTHR42895">
    <property type="entry name" value="IRON-SULFUR CLUSTER-BINDING PROTEIN-RELATED"/>
    <property type="match status" value="1"/>
</dbReference>
<feature type="domain" description="RACo linker region" evidence="2">
    <location>
        <begin position="5"/>
        <end position="78"/>
    </location>
</feature>
<reference evidence="4" key="1">
    <citation type="journal article" date="2014" name="Front. Microbiol.">
        <title>High frequency of phylogenetically diverse reductive dehalogenase-homologous genes in deep subseafloor sedimentary metagenomes.</title>
        <authorList>
            <person name="Kawai M."/>
            <person name="Futagami T."/>
            <person name="Toyoda A."/>
            <person name="Takaki Y."/>
            <person name="Nishi S."/>
            <person name="Hori S."/>
            <person name="Arai W."/>
            <person name="Tsubouchi T."/>
            <person name="Morono Y."/>
            <person name="Uchiyama I."/>
            <person name="Ito T."/>
            <person name="Fujiyama A."/>
            <person name="Inagaki F."/>
            <person name="Takami H."/>
        </authorList>
    </citation>
    <scope>NUCLEOTIDE SEQUENCE</scope>
    <source>
        <strain evidence="4">Expedition CK06-06</strain>
    </source>
</reference>
<feature type="domain" description="RACo C-terminal" evidence="1">
    <location>
        <begin position="246"/>
        <end position="274"/>
    </location>
</feature>
<feature type="non-terminal residue" evidence="4">
    <location>
        <position position="1"/>
    </location>
</feature>
<comment type="caution">
    <text evidence="4">The sequence shown here is derived from an EMBL/GenBank/DDBJ whole genome shotgun (WGS) entry which is preliminary data.</text>
</comment>
<evidence type="ECO:0008006" key="5">
    <source>
        <dbReference type="Google" id="ProtNLM"/>
    </source>
</evidence>
<feature type="non-terminal residue" evidence="4">
    <location>
        <position position="274"/>
    </location>
</feature>
<dbReference type="InterPro" id="IPR041414">
    <property type="entry name" value="Raco-like_middle"/>
</dbReference>
<dbReference type="Gene3D" id="3.10.20.880">
    <property type="match status" value="1"/>
</dbReference>
<gene>
    <name evidence="4" type="ORF">S01H1_31782</name>
</gene>
<evidence type="ECO:0000259" key="3">
    <source>
        <dbReference type="Pfam" id="PF17651"/>
    </source>
</evidence>
<evidence type="ECO:0000259" key="1">
    <source>
        <dbReference type="Pfam" id="PF14574"/>
    </source>
</evidence>
<dbReference type="EMBL" id="BARS01019633">
    <property type="protein sequence ID" value="GAF93059.1"/>
    <property type="molecule type" value="Genomic_DNA"/>
</dbReference>
<dbReference type="InterPro" id="IPR052911">
    <property type="entry name" value="Corrinoid_activation_enz"/>
</dbReference>
<dbReference type="PANTHER" id="PTHR42895:SF2">
    <property type="entry name" value="IRON-SULFUR CLUSTER PROTEIN"/>
    <property type="match status" value="1"/>
</dbReference>
<name>X0TIK8_9ZZZZ</name>
<dbReference type="Pfam" id="PF17651">
    <property type="entry name" value="Raco_middle"/>
    <property type="match status" value="1"/>
</dbReference>
<dbReference type="InterPro" id="IPR040506">
    <property type="entry name" value="RACo_linker"/>
</dbReference>
<organism evidence="4">
    <name type="scientific">marine sediment metagenome</name>
    <dbReference type="NCBI Taxonomy" id="412755"/>
    <lineage>
        <taxon>unclassified sequences</taxon>
        <taxon>metagenomes</taxon>
        <taxon>ecological metagenomes</taxon>
    </lineage>
</organism>
<dbReference type="AlphaFoldDB" id="X0TIK8"/>
<dbReference type="Pfam" id="PF17650">
    <property type="entry name" value="RACo_linker"/>
    <property type="match status" value="1"/>
</dbReference>
<sequence length="274" mass="28994">SRLLLRMDPPTLENNLADCQRIQTWLQKAAGISSMQTGLKVIRRMPQILRDNDFTVTATIGRRRGVAEIMDIEGGDTSARNIIAVVDAGTSTIVVHLVDSATTETIGAQACFNSQATYGREVTARMIAAEKRGPDRLQHLLVEDINGLIAALAGECDVSLKDITAAVCAGNTAMMHFLLGLPTDNIRRKPYIAVSTEPPPFRAAEVGIKINPRGLLFAVPGIGGWVGGDLAAGILATGLYQMDGTGMLVDVGTNGEIIIGNSEWLIACSASAGP</sequence>
<evidence type="ECO:0000313" key="4">
    <source>
        <dbReference type="EMBL" id="GAF93059.1"/>
    </source>
</evidence>
<accession>X0TIK8</accession>
<protein>
    <recommendedName>
        <fullName evidence="5">RACo middle region domain-containing protein</fullName>
    </recommendedName>
</protein>
<dbReference type="InterPro" id="IPR027980">
    <property type="entry name" value="RACo_C"/>
</dbReference>
<feature type="domain" description="RACo-like middle region" evidence="3">
    <location>
        <begin position="85"/>
        <end position="241"/>
    </location>
</feature>
<proteinExistence type="predicted"/>
<dbReference type="Gene3D" id="3.30.420.480">
    <property type="entry name" value="Domain of unknown function (DUF4445)"/>
    <property type="match status" value="1"/>
</dbReference>
<dbReference type="Pfam" id="PF14574">
    <property type="entry name" value="RACo_C_ter"/>
    <property type="match status" value="1"/>
</dbReference>